<sequence length="211" mass="23272">MAAMVQGSPAWFEARLGRVTASRVAEVIGRTAKGTWTAERARYRAQLVAERLTGQVAHHYVSVEMMWGTDHEPHARAAYEFLFDRPVVQVGFVDHPTIAMAGASPDGLIGADGLVEFKCPKTETHLATWLSGAVPEEYLPQVQWQMACTRRAWCDFVSFDPRVPTDLQLFCTRVARDEAMIAGLEQDVAGFLAEVDAQVAQLLALGQRRAA</sequence>
<organism evidence="2 3">
    <name type="scientific">Methylobacterium nodulans (strain LMG 21967 / CNCM I-2342 / ORS 2060)</name>
    <dbReference type="NCBI Taxonomy" id="460265"/>
    <lineage>
        <taxon>Bacteria</taxon>
        <taxon>Pseudomonadati</taxon>
        <taxon>Pseudomonadota</taxon>
        <taxon>Alphaproteobacteria</taxon>
        <taxon>Hyphomicrobiales</taxon>
        <taxon>Methylobacteriaceae</taxon>
        <taxon>Methylobacterium</taxon>
    </lineage>
</organism>
<protein>
    <submittedName>
        <fullName evidence="2">Phage-type endonuclease</fullName>
    </submittedName>
</protein>
<keyword evidence="3" id="KW-1185">Reference proteome</keyword>
<keyword evidence="2" id="KW-0540">Nuclease</keyword>
<dbReference type="Pfam" id="PF09588">
    <property type="entry name" value="YqaJ"/>
    <property type="match status" value="1"/>
</dbReference>
<dbReference type="KEGG" id="mno:Mnod_3823"/>
<dbReference type="PANTHER" id="PTHR46609">
    <property type="entry name" value="EXONUCLEASE, PHAGE-TYPE/RECB, C-TERMINAL DOMAIN-CONTAINING PROTEIN"/>
    <property type="match status" value="1"/>
</dbReference>
<dbReference type="eggNOG" id="COG5377">
    <property type="taxonomic scope" value="Bacteria"/>
</dbReference>
<dbReference type="STRING" id="460265.Mnod_3823"/>
<dbReference type="Gene3D" id="3.90.320.10">
    <property type="match status" value="1"/>
</dbReference>
<dbReference type="EMBL" id="CP001349">
    <property type="protein sequence ID" value="ACL58723.1"/>
    <property type="molecule type" value="Genomic_DNA"/>
</dbReference>
<dbReference type="Proteomes" id="UP000008207">
    <property type="component" value="Chromosome"/>
</dbReference>
<dbReference type="OrthoDB" id="1245848at2"/>
<dbReference type="GO" id="GO:0004519">
    <property type="term" value="F:endonuclease activity"/>
    <property type="evidence" value="ECO:0007669"/>
    <property type="project" value="UniProtKB-KW"/>
</dbReference>
<evidence type="ECO:0000313" key="2">
    <source>
        <dbReference type="EMBL" id="ACL58723.1"/>
    </source>
</evidence>
<evidence type="ECO:0000313" key="3">
    <source>
        <dbReference type="Proteomes" id="UP000008207"/>
    </source>
</evidence>
<keyword evidence="2" id="KW-0255">Endonuclease</keyword>
<dbReference type="NCBIfam" id="TIGR03033">
    <property type="entry name" value="phage_rel_nuc"/>
    <property type="match status" value="1"/>
</dbReference>
<evidence type="ECO:0000259" key="1">
    <source>
        <dbReference type="Pfam" id="PF09588"/>
    </source>
</evidence>
<proteinExistence type="predicted"/>
<dbReference type="InterPro" id="IPR011335">
    <property type="entry name" value="Restrct_endonuc-II-like"/>
</dbReference>
<dbReference type="InterPro" id="IPR051703">
    <property type="entry name" value="NF-kappa-B_Signaling_Reg"/>
</dbReference>
<keyword evidence="2" id="KW-0378">Hydrolase</keyword>
<dbReference type="AlphaFoldDB" id="B8IRI3"/>
<gene>
    <name evidence="2" type="ordered locus">Mnod_3823</name>
</gene>
<feature type="domain" description="YqaJ viral recombinase" evidence="1">
    <location>
        <begin position="11"/>
        <end position="150"/>
    </location>
</feature>
<dbReference type="SUPFAM" id="SSF52980">
    <property type="entry name" value="Restriction endonuclease-like"/>
    <property type="match status" value="1"/>
</dbReference>
<reference evidence="2 3" key="1">
    <citation type="submission" date="2009-01" db="EMBL/GenBank/DDBJ databases">
        <title>Complete sequence of chromosome of Methylobacterium nodulans ORS 2060.</title>
        <authorList>
            <consortium name="US DOE Joint Genome Institute"/>
            <person name="Lucas S."/>
            <person name="Copeland A."/>
            <person name="Lapidus A."/>
            <person name="Glavina del Rio T."/>
            <person name="Dalin E."/>
            <person name="Tice H."/>
            <person name="Bruce D."/>
            <person name="Goodwin L."/>
            <person name="Pitluck S."/>
            <person name="Sims D."/>
            <person name="Brettin T."/>
            <person name="Detter J.C."/>
            <person name="Han C."/>
            <person name="Larimer F."/>
            <person name="Land M."/>
            <person name="Hauser L."/>
            <person name="Kyrpides N."/>
            <person name="Ivanova N."/>
            <person name="Marx C.J."/>
            <person name="Richardson P."/>
        </authorList>
    </citation>
    <scope>NUCLEOTIDE SEQUENCE [LARGE SCALE GENOMIC DNA]</scope>
    <source>
        <strain evidence="3">LMG 21967 / CNCM I-2342 / ORS 2060</strain>
    </source>
</reference>
<dbReference type="InterPro" id="IPR011604">
    <property type="entry name" value="PDDEXK-like_dom_sf"/>
</dbReference>
<accession>B8IRI3</accession>
<dbReference type="InterPro" id="IPR017482">
    <property type="entry name" value="Lambda-type_endonuclease"/>
</dbReference>
<dbReference type="RefSeq" id="WP_015930379.1">
    <property type="nucleotide sequence ID" value="NC_011894.1"/>
</dbReference>
<name>B8IRI3_METNO</name>
<dbReference type="HOGENOM" id="CLU_065649_2_1_5"/>
<dbReference type="CDD" id="cd22343">
    <property type="entry name" value="PDDEXK_lambda_exonuclease-like"/>
    <property type="match status" value="1"/>
</dbReference>
<dbReference type="InterPro" id="IPR019080">
    <property type="entry name" value="YqaJ_viral_recombinase"/>
</dbReference>
<dbReference type="PANTHER" id="PTHR46609:SF6">
    <property type="entry name" value="EXONUCLEASE, PHAGE-TYPE_RECB, C-TERMINAL DOMAIN-CONTAINING PROTEIN-RELATED"/>
    <property type="match status" value="1"/>
</dbReference>